<dbReference type="InterPro" id="IPR001608">
    <property type="entry name" value="Ala_racemase_N"/>
</dbReference>
<dbReference type="InterPro" id="IPR020622">
    <property type="entry name" value="Ala_racemase_pyridoxalP-BS"/>
</dbReference>
<evidence type="ECO:0000313" key="6">
    <source>
        <dbReference type="Proteomes" id="UP000093355"/>
    </source>
</evidence>
<dbReference type="InterPro" id="IPR011079">
    <property type="entry name" value="Ala_racemase_C"/>
</dbReference>
<keyword evidence="6" id="KW-1185">Reference proteome</keyword>
<dbReference type="EMBL" id="LXMD01000027">
    <property type="protein sequence ID" value="OCG73202.1"/>
    <property type="molecule type" value="Genomic_DNA"/>
</dbReference>
<feature type="modified residue" description="N6-(pyridoxal phosphate)lysine" evidence="4">
    <location>
        <position position="51"/>
    </location>
</feature>
<dbReference type="SMART" id="SM01005">
    <property type="entry name" value="Ala_racemase_C"/>
    <property type="match status" value="1"/>
</dbReference>
<dbReference type="SUPFAM" id="SSF50621">
    <property type="entry name" value="Alanine racemase C-terminal domain-like"/>
    <property type="match status" value="1"/>
</dbReference>
<dbReference type="GO" id="GO:0008784">
    <property type="term" value="F:alanine racemase activity"/>
    <property type="evidence" value="ECO:0007669"/>
    <property type="project" value="InterPro"/>
</dbReference>
<sequence length="361" mass="37812">MTELELAAGVGARPAGHRPDAELRVDIGRLRHNIRTLRERMAPAELLVVLKDDAYGLGVDAVVTAASAEGVAWFGAIDLPSVLRAKALRPEARVFCWATATDEEVAVALDAGLELGIGDADSLERVARVAGDRGERAVVHLKIDTGLHRNGIRPEAWPGAVARAVELEAAGRIRVAGIWSHIAEASDAEDDASRAVFDAAVEAARQAGLRPEVRHLAASAASWHRAEFRYDLVRIGAFCYGVRSAGAPEIEGIAPVATLVARVTAVRDGLVAIGIGSVDGLPSTLGGRISVVTPGGPQSLRIEPTMSWVGGWDGAAVGDEVEIFGAPSVGVPSATDLAEAIDTVGEEILLRISPLVPRVYV</sequence>
<dbReference type="Pfam" id="PF01168">
    <property type="entry name" value="Ala_racemase_N"/>
    <property type="match status" value="1"/>
</dbReference>
<gene>
    <name evidence="5" type="ORF">A7J15_08965</name>
</gene>
<accession>A0A1B9N9C5</accession>
<protein>
    <submittedName>
        <fullName evidence="5">Alanine racemase</fullName>
    </submittedName>
</protein>
<dbReference type="InterPro" id="IPR029066">
    <property type="entry name" value="PLP-binding_barrel"/>
</dbReference>
<comment type="caution">
    <text evidence="5">The sequence shown here is derived from an EMBL/GenBank/DDBJ whole genome shotgun (WGS) entry which is preliminary data.</text>
</comment>
<dbReference type="InterPro" id="IPR009006">
    <property type="entry name" value="Ala_racemase/Decarboxylase_C"/>
</dbReference>
<keyword evidence="3" id="KW-0413">Isomerase</keyword>
<reference evidence="5 6" key="1">
    <citation type="submission" date="2016-05" db="EMBL/GenBank/DDBJ databases">
        <authorList>
            <person name="Lavstsen T."/>
            <person name="Jespersen J.S."/>
        </authorList>
    </citation>
    <scope>NUCLEOTIDE SEQUENCE [LARGE SCALE GENOMIC DNA]</scope>
    <source>
        <strain evidence="5 6">YLB-01</strain>
    </source>
</reference>
<dbReference type="Gene3D" id="3.20.20.10">
    <property type="entry name" value="Alanine racemase"/>
    <property type="match status" value="1"/>
</dbReference>
<dbReference type="STRING" id="904291.A7J15_08965"/>
<proteinExistence type="predicted"/>
<dbReference type="InterPro" id="IPR000821">
    <property type="entry name" value="Ala_racemase"/>
</dbReference>
<dbReference type="PANTHER" id="PTHR30511:SF0">
    <property type="entry name" value="ALANINE RACEMASE, CATABOLIC-RELATED"/>
    <property type="match status" value="1"/>
</dbReference>
<evidence type="ECO:0000313" key="5">
    <source>
        <dbReference type="EMBL" id="OCG73202.1"/>
    </source>
</evidence>
<evidence type="ECO:0000256" key="4">
    <source>
        <dbReference type="PIRSR" id="PIRSR600821-50"/>
    </source>
</evidence>
<dbReference type="GO" id="GO:0030170">
    <property type="term" value="F:pyridoxal phosphate binding"/>
    <property type="evidence" value="ECO:0007669"/>
    <property type="project" value="TreeGrafter"/>
</dbReference>
<evidence type="ECO:0000256" key="3">
    <source>
        <dbReference type="ARBA" id="ARBA00023235"/>
    </source>
</evidence>
<comment type="cofactor">
    <cofactor evidence="1 4">
        <name>pyridoxal 5'-phosphate</name>
        <dbReference type="ChEBI" id="CHEBI:597326"/>
    </cofactor>
</comment>
<dbReference type="Proteomes" id="UP000093355">
    <property type="component" value="Unassembled WGS sequence"/>
</dbReference>
<keyword evidence="2 4" id="KW-0663">Pyridoxal phosphate</keyword>
<dbReference type="PRINTS" id="PR00992">
    <property type="entry name" value="ALARACEMASE"/>
</dbReference>
<name>A0A1B9N9C5_9MICO</name>
<dbReference type="OrthoDB" id="9813814at2"/>
<dbReference type="SUPFAM" id="SSF51419">
    <property type="entry name" value="PLP-binding barrel"/>
    <property type="match status" value="1"/>
</dbReference>
<dbReference type="PROSITE" id="PS00395">
    <property type="entry name" value="ALANINE_RACEMASE"/>
    <property type="match status" value="1"/>
</dbReference>
<evidence type="ECO:0000256" key="1">
    <source>
        <dbReference type="ARBA" id="ARBA00001933"/>
    </source>
</evidence>
<dbReference type="Pfam" id="PF00842">
    <property type="entry name" value="Ala_racemase_C"/>
    <property type="match status" value="1"/>
</dbReference>
<organism evidence="5 6">
    <name type="scientific">Microbacterium sediminis</name>
    <dbReference type="NCBI Taxonomy" id="904291"/>
    <lineage>
        <taxon>Bacteria</taxon>
        <taxon>Bacillati</taxon>
        <taxon>Actinomycetota</taxon>
        <taxon>Actinomycetes</taxon>
        <taxon>Micrococcales</taxon>
        <taxon>Microbacteriaceae</taxon>
        <taxon>Microbacterium</taxon>
    </lineage>
</organism>
<dbReference type="GO" id="GO:0030632">
    <property type="term" value="P:D-alanine biosynthetic process"/>
    <property type="evidence" value="ECO:0007669"/>
    <property type="project" value="TreeGrafter"/>
</dbReference>
<dbReference type="AlphaFoldDB" id="A0A1B9N9C5"/>
<dbReference type="GO" id="GO:0005829">
    <property type="term" value="C:cytosol"/>
    <property type="evidence" value="ECO:0007669"/>
    <property type="project" value="TreeGrafter"/>
</dbReference>
<evidence type="ECO:0000256" key="2">
    <source>
        <dbReference type="ARBA" id="ARBA00022898"/>
    </source>
</evidence>
<dbReference type="GO" id="GO:0009252">
    <property type="term" value="P:peptidoglycan biosynthetic process"/>
    <property type="evidence" value="ECO:0007669"/>
    <property type="project" value="TreeGrafter"/>
</dbReference>
<dbReference type="Gene3D" id="2.40.37.10">
    <property type="entry name" value="Lyase, Ornithine Decarboxylase, Chain A, domain 1"/>
    <property type="match status" value="1"/>
</dbReference>
<dbReference type="PANTHER" id="PTHR30511">
    <property type="entry name" value="ALANINE RACEMASE"/>
    <property type="match status" value="1"/>
</dbReference>